<accession>A0ABU3MUX0</accession>
<evidence type="ECO:0000313" key="2">
    <source>
        <dbReference type="Proteomes" id="UP001074635"/>
    </source>
</evidence>
<comment type="caution">
    <text evidence="1">The sequence shown here is derived from an EMBL/GenBank/DDBJ whole genome shotgun (WGS) entry which is preliminary data.</text>
</comment>
<reference evidence="1" key="1">
    <citation type="submission" date="2023-08" db="EMBL/GenBank/DDBJ databases">
        <title>Study of Resistomes in environmental pathogenic environmental.</title>
        <authorList>
            <person name="Bhattacharjee A."/>
            <person name="Singh A.K."/>
        </authorList>
    </citation>
    <scope>NUCLEOTIDE SEQUENCE</scope>
    <source>
        <strain evidence="1">S1</strain>
    </source>
</reference>
<name>A0ABU3MUX0_9BURK</name>
<proteinExistence type="predicted"/>
<gene>
    <name evidence="1" type="ORF">OYC61_014685</name>
</gene>
<dbReference type="EMBL" id="JAPQTC020000004">
    <property type="protein sequence ID" value="MDT8505548.1"/>
    <property type="molecule type" value="Genomic_DNA"/>
</dbReference>
<keyword evidence="2" id="KW-1185">Reference proteome</keyword>
<dbReference type="Proteomes" id="UP001074635">
    <property type="component" value="Unassembled WGS sequence"/>
</dbReference>
<organism evidence="1 2">
    <name type="scientific">Alcaligenes nematophilus</name>
    <dbReference type="NCBI Taxonomy" id="2994643"/>
    <lineage>
        <taxon>Bacteria</taxon>
        <taxon>Pseudomonadati</taxon>
        <taxon>Pseudomonadota</taxon>
        <taxon>Betaproteobacteria</taxon>
        <taxon>Burkholderiales</taxon>
        <taxon>Alcaligenaceae</taxon>
        <taxon>Alcaligenes</taxon>
    </lineage>
</organism>
<sequence length="118" mass="13959">MNKLPDYVSILIDGFGERFDPAVKRTEMDRGPVKQEILNSQVLVETEATLFFRSREDSVKFDSWYFDTIRRVGWFDVYDHRYRITRSMRFKGGDIGSLTPLAGGFRYAQRQVTLEYMR</sequence>
<dbReference type="RefSeq" id="WP_083053797.1">
    <property type="nucleotide sequence ID" value="NZ_JAPQTC020000004.1"/>
</dbReference>
<evidence type="ECO:0000313" key="1">
    <source>
        <dbReference type="EMBL" id="MDT8505548.1"/>
    </source>
</evidence>
<protein>
    <submittedName>
        <fullName evidence="1">Uncharacterized protein</fullName>
    </submittedName>
</protein>